<dbReference type="EMBL" id="DQWE01000251">
    <property type="protein sequence ID" value="HDI83167.1"/>
    <property type="molecule type" value="Genomic_DNA"/>
</dbReference>
<keyword evidence="4 6" id="KW-1133">Transmembrane helix</keyword>
<keyword evidence="3 6" id="KW-0812">Transmembrane</keyword>
<dbReference type="Pfam" id="PF02706">
    <property type="entry name" value="Wzz"/>
    <property type="match status" value="1"/>
</dbReference>
<evidence type="ECO:0000313" key="8">
    <source>
        <dbReference type="EMBL" id="HDI83167.1"/>
    </source>
</evidence>
<protein>
    <recommendedName>
        <fullName evidence="7">Polysaccharide chain length determinant N-terminal domain-containing protein</fullName>
    </recommendedName>
</protein>
<feature type="transmembrane region" description="Helical" evidence="6">
    <location>
        <begin position="17"/>
        <end position="38"/>
    </location>
</feature>
<evidence type="ECO:0000256" key="3">
    <source>
        <dbReference type="ARBA" id="ARBA00022692"/>
    </source>
</evidence>
<dbReference type="PANTHER" id="PTHR32309">
    <property type="entry name" value="TYROSINE-PROTEIN KINASE"/>
    <property type="match status" value="1"/>
</dbReference>
<evidence type="ECO:0000256" key="1">
    <source>
        <dbReference type="ARBA" id="ARBA00004651"/>
    </source>
</evidence>
<name>A0A7C0VAN1_UNCW3</name>
<reference evidence="8" key="1">
    <citation type="journal article" date="2020" name="mSystems">
        <title>Genome- and Community-Level Interaction Insights into Carbon Utilization and Element Cycling Functions of Hydrothermarchaeota in Hydrothermal Sediment.</title>
        <authorList>
            <person name="Zhou Z."/>
            <person name="Liu Y."/>
            <person name="Xu W."/>
            <person name="Pan J."/>
            <person name="Luo Z.H."/>
            <person name="Li M."/>
        </authorList>
    </citation>
    <scope>NUCLEOTIDE SEQUENCE [LARGE SCALE GENOMIC DNA]</scope>
    <source>
        <strain evidence="8">HyVt-102</strain>
    </source>
</reference>
<accession>A0A7C0VAN1</accession>
<dbReference type="AlphaFoldDB" id="A0A7C0VAN1"/>
<dbReference type="Proteomes" id="UP000885847">
    <property type="component" value="Unassembled WGS sequence"/>
</dbReference>
<sequence length="218" mass="24753">MRDVDLLDILKTLRRNFWLLFFSFFGPAMIAMGVSLLLPKAYTSYVRVLAPEVEAGGTISSSPFSAISGLKLGKTQISTQAIMALLKSDRMFYSIARHFNLKEKLHKKQVGEAVKYLRKKMVSIDLDEDNGIIEIAVTTYWPELSRDMALYFVENLNKINEEMKLCVKKDVVKILDYPGVPRRKSRPKIKLNMAMAGFIGLILGVFYIYIKEKTANAS</sequence>
<feature type="domain" description="Polysaccharide chain length determinant N-terminal" evidence="7">
    <location>
        <begin position="3"/>
        <end position="91"/>
    </location>
</feature>
<proteinExistence type="predicted"/>
<dbReference type="GO" id="GO:0005886">
    <property type="term" value="C:plasma membrane"/>
    <property type="evidence" value="ECO:0007669"/>
    <property type="project" value="UniProtKB-SubCell"/>
</dbReference>
<evidence type="ECO:0000256" key="5">
    <source>
        <dbReference type="ARBA" id="ARBA00023136"/>
    </source>
</evidence>
<dbReference type="GO" id="GO:0004713">
    <property type="term" value="F:protein tyrosine kinase activity"/>
    <property type="evidence" value="ECO:0007669"/>
    <property type="project" value="TreeGrafter"/>
</dbReference>
<dbReference type="PANTHER" id="PTHR32309:SF13">
    <property type="entry name" value="FERRIC ENTEROBACTIN TRANSPORT PROTEIN FEPE"/>
    <property type="match status" value="1"/>
</dbReference>
<evidence type="ECO:0000256" key="6">
    <source>
        <dbReference type="SAM" id="Phobius"/>
    </source>
</evidence>
<gene>
    <name evidence="8" type="ORF">ENF18_05195</name>
</gene>
<dbReference type="InterPro" id="IPR003856">
    <property type="entry name" value="LPS_length_determ_N"/>
</dbReference>
<keyword evidence="2" id="KW-1003">Cell membrane</keyword>
<evidence type="ECO:0000259" key="7">
    <source>
        <dbReference type="Pfam" id="PF02706"/>
    </source>
</evidence>
<evidence type="ECO:0000256" key="2">
    <source>
        <dbReference type="ARBA" id="ARBA00022475"/>
    </source>
</evidence>
<comment type="subcellular location">
    <subcellularLocation>
        <location evidence="1">Cell membrane</location>
        <topology evidence="1">Multi-pass membrane protein</topology>
    </subcellularLocation>
</comment>
<dbReference type="InterPro" id="IPR050445">
    <property type="entry name" value="Bact_polysacc_biosynth/exp"/>
</dbReference>
<organism evidence="8">
    <name type="scientific">candidate division WOR-3 bacterium</name>
    <dbReference type="NCBI Taxonomy" id="2052148"/>
    <lineage>
        <taxon>Bacteria</taxon>
        <taxon>Bacteria division WOR-3</taxon>
    </lineage>
</organism>
<comment type="caution">
    <text evidence="8">The sequence shown here is derived from an EMBL/GenBank/DDBJ whole genome shotgun (WGS) entry which is preliminary data.</text>
</comment>
<evidence type="ECO:0000256" key="4">
    <source>
        <dbReference type="ARBA" id="ARBA00022989"/>
    </source>
</evidence>
<keyword evidence="5 6" id="KW-0472">Membrane</keyword>
<feature type="transmembrane region" description="Helical" evidence="6">
    <location>
        <begin position="191"/>
        <end position="210"/>
    </location>
</feature>